<proteinExistence type="predicted"/>
<reference evidence="1" key="1">
    <citation type="submission" date="2015-06" db="UniProtKB">
        <authorList>
            <consortium name="EnsemblPlants"/>
        </authorList>
    </citation>
    <scope>IDENTIFICATION</scope>
</reference>
<protein>
    <submittedName>
        <fullName evidence="1">Uncharacterized protein</fullName>
    </submittedName>
</protein>
<evidence type="ECO:0000313" key="1">
    <source>
        <dbReference type="EnsemblPlants" id="EMT15105"/>
    </source>
</evidence>
<name>N1R362_AEGTA</name>
<sequence>MASKTQLLVYLLVAFFFFFLVASPVDAARKLADDYTGLPPFPPSYGTPPAGP</sequence>
<organism evidence="1">
    <name type="scientific">Aegilops tauschii</name>
    <name type="common">Tausch's goatgrass</name>
    <name type="synonym">Aegilops squarrosa</name>
    <dbReference type="NCBI Taxonomy" id="37682"/>
    <lineage>
        <taxon>Eukaryota</taxon>
        <taxon>Viridiplantae</taxon>
        <taxon>Streptophyta</taxon>
        <taxon>Embryophyta</taxon>
        <taxon>Tracheophyta</taxon>
        <taxon>Spermatophyta</taxon>
        <taxon>Magnoliopsida</taxon>
        <taxon>Liliopsida</taxon>
        <taxon>Poales</taxon>
        <taxon>Poaceae</taxon>
        <taxon>BOP clade</taxon>
        <taxon>Pooideae</taxon>
        <taxon>Triticodae</taxon>
        <taxon>Triticeae</taxon>
        <taxon>Triticinae</taxon>
        <taxon>Aegilops</taxon>
    </lineage>
</organism>
<dbReference type="AlphaFoldDB" id="N1R362"/>
<accession>N1R362</accession>
<dbReference type="EnsemblPlants" id="EMT15105">
    <property type="protein sequence ID" value="EMT15105"/>
    <property type="gene ID" value="F775_24887"/>
</dbReference>